<dbReference type="KEGG" id="tnu:BD01_0976"/>
<evidence type="ECO:0000313" key="3">
    <source>
        <dbReference type="Proteomes" id="UP000019434"/>
    </source>
</evidence>
<proteinExistence type="predicted"/>
<keyword evidence="3" id="KW-1185">Reference proteome</keyword>
<dbReference type="HOGENOM" id="CLU_3416537_0_0_2"/>
<evidence type="ECO:0000313" key="2">
    <source>
        <dbReference type="EMBL" id="AHL22595.1"/>
    </source>
</evidence>
<gene>
    <name evidence="2" type="ORF">BD01_0976</name>
</gene>
<evidence type="ECO:0000256" key="1">
    <source>
        <dbReference type="SAM" id="MobiDB-lite"/>
    </source>
</evidence>
<dbReference type="EMBL" id="CP007264">
    <property type="protein sequence ID" value="AHL22595.1"/>
    <property type="molecule type" value="Genomic_DNA"/>
</dbReference>
<organism evidence="2 3">
    <name type="scientific">Thermococcus nautili</name>
    <dbReference type="NCBI Taxonomy" id="195522"/>
    <lineage>
        <taxon>Archaea</taxon>
        <taxon>Methanobacteriati</taxon>
        <taxon>Methanobacteriota</taxon>
        <taxon>Thermococci</taxon>
        <taxon>Thermococcales</taxon>
        <taxon>Thermococcaceae</taxon>
        <taxon>Thermococcus</taxon>
    </lineage>
</organism>
<feature type="region of interest" description="Disordered" evidence="1">
    <location>
        <begin position="1"/>
        <end position="26"/>
    </location>
</feature>
<reference evidence="2 3" key="1">
    <citation type="submission" date="2014-02" db="EMBL/GenBank/DDBJ databases">
        <title>Genome Sequence of an Hyperthermophilic Archaeon, Thermococcus nautili 30-1, producing viral vesicles.</title>
        <authorList>
            <person name="Oberto J."/>
            <person name="Gaudin M."/>
            <person name="Cossu M."/>
            <person name="Gorlas A."/>
            <person name="Slesarev A."/>
            <person name="Marguet E."/>
            <person name="Forterre P."/>
        </authorList>
    </citation>
    <scope>NUCLEOTIDE SEQUENCE [LARGE SCALE GENOMIC DNA]</scope>
    <source>
        <strain evidence="2 3">30-1</strain>
    </source>
</reference>
<sequence length="26" mass="2625">MVVPPGSEGDSRLAEALIPRGFPGAT</sequence>
<name>W8P556_9EURY</name>
<dbReference type="Proteomes" id="UP000019434">
    <property type="component" value="Chromosome"/>
</dbReference>
<protein>
    <submittedName>
        <fullName evidence="2">Uncharacterized protein</fullName>
    </submittedName>
</protein>
<accession>W8P556</accession>
<dbReference type="AlphaFoldDB" id="W8P556"/>